<protein>
    <submittedName>
        <fullName evidence="7">Eukaryotic integral membrane protein-domain-containing protein</fullName>
    </submittedName>
</protein>
<evidence type="ECO:0000256" key="4">
    <source>
        <dbReference type="ARBA" id="ARBA00023136"/>
    </source>
</evidence>
<reference evidence="7 8" key="1">
    <citation type="submission" date="2019-04" db="EMBL/GenBank/DDBJ databases">
        <authorList>
            <consortium name="DOE Joint Genome Institute"/>
            <person name="Mondo S."/>
            <person name="Kjaerbolling I."/>
            <person name="Vesth T."/>
            <person name="Frisvad J.C."/>
            <person name="Nybo J.L."/>
            <person name="Theobald S."/>
            <person name="Kildgaard S."/>
            <person name="Isbrandt T."/>
            <person name="Kuo A."/>
            <person name="Sato A."/>
            <person name="Lyhne E.K."/>
            <person name="Kogle M.E."/>
            <person name="Wiebenga A."/>
            <person name="Kun R.S."/>
            <person name="Lubbers R.J."/>
            <person name="Makela M.R."/>
            <person name="Barry K."/>
            <person name="Chovatia M."/>
            <person name="Clum A."/>
            <person name="Daum C."/>
            <person name="Haridas S."/>
            <person name="He G."/>
            <person name="LaButti K."/>
            <person name="Lipzen A."/>
            <person name="Riley R."/>
            <person name="Salamov A."/>
            <person name="Simmons B.A."/>
            <person name="Magnuson J.K."/>
            <person name="Henrissat B."/>
            <person name="Mortensen U.H."/>
            <person name="Larsen T.O."/>
            <person name="Devries R.P."/>
            <person name="Grigoriev I.V."/>
            <person name="Machida M."/>
            <person name="Baker S.E."/>
            <person name="Andersen M.R."/>
            <person name="Cantor M.N."/>
            <person name="Hua S.X."/>
        </authorList>
    </citation>
    <scope>NUCLEOTIDE SEQUENCE [LARGE SCALE GENOMIC DNA]</scope>
    <source>
        <strain evidence="7 8">CBS 119388</strain>
    </source>
</reference>
<comment type="subcellular location">
    <subcellularLocation>
        <location evidence="1">Membrane</location>
        <topology evidence="1">Multi-pass membrane protein</topology>
    </subcellularLocation>
</comment>
<dbReference type="Pfam" id="PF08551">
    <property type="entry name" value="DUF1751"/>
    <property type="match status" value="1"/>
</dbReference>
<dbReference type="EMBL" id="ML736739">
    <property type="protein sequence ID" value="KAE8409510.1"/>
    <property type="molecule type" value="Genomic_DNA"/>
</dbReference>
<dbReference type="PANTHER" id="PTHR13377:SF3">
    <property type="entry name" value="TRANSMEMBRANE PROTEIN 115"/>
    <property type="match status" value="1"/>
</dbReference>
<dbReference type="GeneID" id="43665277"/>
<dbReference type="Gene3D" id="1.20.1540.10">
    <property type="entry name" value="Rhomboid-like"/>
    <property type="match status" value="1"/>
</dbReference>
<organism evidence="7 8">
    <name type="scientific">Aspergillus pseudonomiae</name>
    <dbReference type="NCBI Taxonomy" id="1506151"/>
    <lineage>
        <taxon>Eukaryota</taxon>
        <taxon>Fungi</taxon>
        <taxon>Dikarya</taxon>
        <taxon>Ascomycota</taxon>
        <taxon>Pezizomycotina</taxon>
        <taxon>Eurotiomycetes</taxon>
        <taxon>Eurotiomycetidae</taxon>
        <taxon>Eurotiales</taxon>
        <taxon>Aspergillaceae</taxon>
        <taxon>Aspergillus</taxon>
        <taxon>Aspergillus subgen. Circumdati</taxon>
    </lineage>
</organism>
<dbReference type="GO" id="GO:0005794">
    <property type="term" value="C:Golgi apparatus"/>
    <property type="evidence" value="ECO:0007669"/>
    <property type="project" value="TreeGrafter"/>
</dbReference>
<gene>
    <name evidence="7" type="ORF">BDV37DRAFT_236113</name>
</gene>
<feature type="compositionally biased region" description="Polar residues" evidence="5">
    <location>
        <begin position="412"/>
        <end position="431"/>
    </location>
</feature>
<evidence type="ECO:0000256" key="1">
    <source>
        <dbReference type="ARBA" id="ARBA00004141"/>
    </source>
</evidence>
<dbReference type="Proteomes" id="UP000325579">
    <property type="component" value="Unassembled WGS sequence"/>
</dbReference>
<dbReference type="GO" id="GO:0006890">
    <property type="term" value="P:retrograde vesicle-mediated transport, Golgi to endoplasmic reticulum"/>
    <property type="evidence" value="ECO:0007669"/>
    <property type="project" value="InterPro"/>
</dbReference>
<evidence type="ECO:0000256" key="2">
    <source>
        <dbReference type="ARBA" id="ARBA00022692"/>
    </source>
</evidence>
<evidence type="ECO:0000256" key="5">
    <source>
        <dbReference type="SAM" id="MobiDB-lite"/>
    </source>
</evidence>
<evidence type="ECO:0000313" key="8">
    <source>
        <dbReference type="Proteomes" id="UP000325579"/>
    </source>
</evidence>
<feature type="transmembrane region" description="Helical" evidence="6">
    <location>
        <begin position="251"/>
        <end position="284"/>
    </location>
</feature>
<keyword evidence="3 6" id="KW-1133">Transmembrane helix</keyword>
<proteinExistence type="predicted"/>
<dbReference type="SMART" id="SM01160">
    <property type="entry name" value="DUF1751"/>
    <property type="match status" value="1"/>
</dbReference>
<keyword evidence="2 6" id="KW-0812">Transmembrane</keyword>
<dbReference type="OrthoDB" id="73612at2759"/>
<accession>A0A5N7DSR3</accession>
<dbReference type="AlphaFoldDB" id="A0A5N7DSR3"/>
<dbReference type="RefSeq" id="XP_031946829.1">
    <property type="nucleotide sequence ID" value="XM_032080586.1"/>
</dbReference>
<dbReference type="SUPFAM" id="SSF144091">
    <property type="entry name" value="Rhomboid-like"/>
    <property type="match status" value="1"/>
</dbReference>
<evidence type="ECO:0000313" key="7">
    <source>
        <dbReference type="EMBL" id="KAE8409510.1"/>
    </source>
</evidence>
<feature type="transmembrane region" description="Helical" evidence="6">
    <location>
        <begin position="209"/>
        <end position="230"/>
    </location>
</feature>
<evidence type="ECO:0000256" key="6">
    <source>
        <dbReference type="SAM" id="Phobius"/>
    </source>
</evidence>
<sequence>MLFPRADVQNRVSNQINAIDQRQTTNQTQGGSAAWPEIHSKTAIDQHQLRPLNPLVGLYRQPAVCVDTSSRKSSFPTMALRVNIPPATRTCLISLLTLSLLYNIARWRQIDATGGHPLTTPVVPYLTLVPSEFFYYPWTFLTATFVEQNIFTVLLNGATLFYGGKYLERAWGSREFAKFILAIAVIPNVTIVPLYLLGTTIRGGSTSGVTQICGGISIQASFLVAFKQLVPEHTVTILKGLVKMRVKHFPALFLLLNTISGIIFGTHVAAILSWLGLLTSWTYLRFFKRQPDLTGTSTDGLGFKGDASETFAFACLFPDVIQPPISFVSEQVYSLLVALKICTPFSEEDIASGNQQVLARGEAGLPTLLNNQRGGTRGAAKREEAERRRALALKALDQRLQAAAAGRAHSPSPLNQQGSGQTQTATPTVSAGQGMLGETSYTPDHA</sequence>
<dbReference type="InterPro" id="IPR035952">
    <property type="entry name" value="Rhomboid-like_sf"/>
</dbReference>
<dbReference type="InterPro" id="IPR013861">
    <property type="entry name" value="TMEM115/Pdh1/Rbl19"/>
</dbReference>
<name>A0A5N7DSR3_9EURO</name>
<feature type="transmembrane region" description="Helical" evidence="6">
    <location>
        <begin position="179"/>
        <end position="197"/>
    </location>
</feature>
<evidence type="ECO:0000256" key="3">
    <source>
        <dbReference type="ARBA" id="ARBA00022989"/>
    </source>
</evidence>
<keyword evidence="8" id="KW-1185">Reference proteome</keyword>
<keyword evidence="4 6" id="KW-0472">Membrane</keyword>
<dbReference type="FunFam" id="1.20.1540.10:FF:000004">
    <property type="entry name" value="Transmembrane protein 115"/>
    <property type="match status" value="1"/>
</dbReference>
<dbReference type="PANTHER" id="PTHR13377">
    <property type="entry name" value="PLACENTAL PROTEIN 6"/>
    <property type="match status" value="1"/>
</dbReference>
<dbReference type="GO" id="GO:0016020">
    <property type="term" value="C:membrane"/>
    <property type="evidence" value="ECO:0007669"/>
    <property type="project" value="UniProtKB-SubCell"/>
</dbReference>
<feature type="region of interest" description="Disordered" evidence="5">
    <location>
        <begin position="402"/>
        <end position="446"/>
    </location>
</feature>